<dbReference type="InterPro" id="IPR013783">
    <property type="entry name" value="Ig-like_fold"/>
</dbReference>
<sequence length="282" mass="30800">TISASGATNTPRTVPISLSISSLTPTPQITGVDPAQSVAQPDGQWLGILGAGFVSESQVVLRIGASEYPIPSDRTQFVSSIRINVFVGLTDAGTWTAQVINPGNRQSNTYSFPVVTQIPEDIYWLSKALMSEASVGTLEEQISVGWTVLNRFHSGSYGSSIEQVVKGGYVYNQEPTSTITTLADDLLQDKLSDPTSGATYFFSPISMPKEGESTSGFDVGGGLHEVPGTSHKVYFPSWAKPKEGWTMTDFYQTVENLEWVSGLQNVRNWYFMFYRPSFEHVT</sequence>
<name>X1SV01_9ZZZZ</name>
<evidence type="ECO:0000313" key="2">
    <source>
        <dbReference type="EMBL" id="GAI96788.1"/>
    </source>
</evidence>
<comment type="caution">
    <text evidence="2">The sequence shown here is derived from an EMBL/GenBank/DDBJ whole genome shotgun (WGS) entry which is preliminary data.</text>
</comment>
<proteinExistence type="predicted"/>
<gene>
    <name evidence="2" type="ORF">S12H4_29355</name>
</gene>
<accession>X1SV01</accession>
<dbReference type="InterPro" id="IPR011105">
    <property type="entry name" value="Cell_wall_hydrolase_SleB"/>
</dbReference>
<dbReference type="InterPro" id="IPR014756">
    <property type="entry name" value="Ig_E-set"/>
</dbReference>
<dbReference type="Pfam" id="PF07486">
    <property type="entry name" value="Hydrolase_2"/>
    <property type="match status" value="1"/>
</dbReference>
<dbReference type="Gene3D" id="2.60.40.10">
    <property type="entry name" value="Immunoglobulins"/>
    <property type="match status" value="1"/>
</dbReference>
<evidence type="ECO:0000259" key="1">
    <source>
        <dbReference type="Pfam" id="PF07486"/>
    </source>
</evidence>
<dbReference type="Gene3D" id="1.10.10.2520">
    <property type="entry name" value="Cell wall hydrolase SleB, domain 1"/>
    <property type="match status" value="1"/>
</dbReference>
<organism evidence="2">
    <name type="scientific">marine sediment metagenome</name>
    <dbReference type="NCBI Taxonomy" id="412755"/>
    <lineage>
        <taxon>unclassified sequences</taxon>
        <taxon>metagenomes</taxon>
        <taxon>ecological metagenomes</taxon>
    </lineage>
</organism>
<reference evidence="2" key="1">
    <citation type="journal article" date="2014" name="Front. Microbiol.">
        <title>High frequency of phylogenetically diverse reductive dehalogenase-homologous genes in deep subseafloor sedimentary metagenomes.</title>
        <authorList>
            <person name="Kawai M."/>
            <person name="Futagami T."/>
            <person name="Toyoda A."/>
            <person name="Takaki Y."/>
            <person name="Nishi S."/>
            <person name="Hori S."/>
            <person name="Arai W."/>
            <person name="Tsubouchi T."/>
            <person name="Morono Y."/>
            <person name="Uchiyama I."/>
            <person name="Ito T."/>
            <person name="Fujiyama A."/>
            <person name="Inagaki F."/>
            <person name="Takami H."/>
        </authorList>
    </citation>
    <scope>NUCLEOTIDE SEQUENCE</scope>
    <source>
        <strain evidence="2">Expedition CK06-06</strain>
    </source>
</reference>
<feature type="domain" description="Cell wall hydrolase SleB" evidence="1">
    <location>
        <begin position="139"/>
        <end position="205"/>
    </location>
</feature>
<dbReference type="SUPFAM" id="SSF81296">
    <property type="entry name" value="E set domains"/>
    <property type="match status" value="1"/>
</dbReference>
<feature type="non-terminal residue" evidence="2">
    <location>
        <position position="282"/>
    </location>
</feature>
<feature type="non-terminal residue" evidence="2">
    <location>
        <position position="1"/>
    </location>
</feature>
<dbReference type="GO" id="GO:0016787">
    <property type="term" value="F:hydrolase activity"/>
    <property type="evidence" value="ECO:0007669"/>
    <property type="project" value="InterPro"/>
</dbReference>
<dbReference type="AlphaFoldDB" id="X1SV01"/>
<dbReference type="InterPro" id="IPR042047">
    <property type="entry name" value="SleB_dom1"/>
</dbReference>
<protein>
    <recommendedName>
        <fullName evidence="1">Cell wall hydrolase SleB domain-containing protein</fullName>
    </recommendedName>
</protein>
<dbReference type="EMBL" id="BARW01016927">
    <property type="protein sequence ID" value="GAI96788.1"/>
    <property type="molecule type" value="Genomic_DNA"/>
</dbReference>